<accession>A0A8J6PPU8</accession>
<proteinExistence type="predicted"/>
<dbReference type="InterPro" id="IPR049712">
    <property type="entry name" value="Poly_export"/>
</dbReference>
<keyword evidence="7" id="KW-1185">Reference proteome</keyword>
<evidence type="ECO:0000256" key="3">
    <source>
        <dbReference type="SAM" id="MobiDB-lite"/>
    </source>
</evidence>
<evidence type="ECO:0000256" key="2">
    <source>
        <dbReference type="SAM" id="Coils"/>
    </source>
</evidence>
<dbReference type="PANTHER" id="PTHR33619:SF3">
    <property type="entry name" value="POLYSACCHARIDE EXPORT PROTEIN GFCE-RELATED"/>
    <property type="match status" value="1"/>
</dbReference>
<dbReference type="Proteomes" id="UP000643405">
    <property type="component" value="Unassembled WGS sequence"/>
</dbReference>
<keyword evidence="1" id="KW-0732">Signal</keyword>
<protein>
    <submittedName>
        <fullName evidence="6">Polysaccharide biosynthesis/export family protein</fullName>
    </submittedName>
</protein>
<evidence type="ECO:0000259" key="5">
    <source>
        <dbReference type="Pfam" id="PF25994"/>
    </source>
</evidence>
<feature type="coiled-coil region" evidence="2">
    <location>
        <begin position="230"/>
        <end position="271"/>
    </location>
</feature>
<feature type="domain" description="Polysaccharide export protein N-terminal" evidence="4">
    <location>
        <begin position="36"/>
        <end position="119"/>
    </location>
</feature>
<keyword evidence="2" id="KW-0175">Coiled coil</keyword>
<dbReference type="GO" id="GO:0015159">
    <property type="term" value="F:polysaccharide transmembrane transporter activity"/>
    <property type="evidence" value="ECO:0007669"/>
    <property type="project" value="InterPro"/>
</dbReference>
<gene>
    <name evidence="6" type="ORF">ICI42_13380</name>
</gene>
<dbReference type="RefSeq" id="WP_188165102.1">
    <property type="nucleotide sequence ID" value="NZ_JACVVX010000004.1"/>
</dbReference>
<feature type="coiled-coil region" evidence="2">
    <location>
        <begin position="310"/>
        <end position="359"/>
    </location>
</feature>
<reference evidence="6" key="1">
    <citation type="submission" date="2020-09" db="EMBL/GenBank/DDBJ databases">
        <title>Genome seq and assembly of Tianweitania sp.</title>
        <authorList>
            <person name="Chhetri G."/>
        </authorList>
    </citation>
    <scope>NUCLEOTIDE SEQUENCE</scope>
    <source>
        <strain evidence="6">Rool2</strain>
    </source>
</reference>
<organism evidence="6 7">
    <name type="scientific">Oryzicola mucosus</name>
    <dbReference type="NCBI Taxonomy" id="2767425"/>
    <lineage>
        <taxon>Bacteria</taxon>
        <taxon>Pseudomonadati</taxon>
        <taxon>Pseudomonadota</taxon>
        <taxon>Alphaproteobacteria</taxon>
        <taxon>Hyphomicrobiales</taxon>
        <taxon>Phyllobacteriaceae</taxon>
        <taxon>Oryzicola</taxon>
    </lineage>
</organism>
<comment type="caution">
    <text evidence="6">The sequence shown here is derived from an EMBL/GenBank/DDBJ whole genome shotgun (WGS) entry which is preliminary data.</text>
</comment>
<dbReference type="EMBL" id="JACVVX010000004">
    <property type="protein sequence ID" value="MBD0415650.1"/>
    <property type="molecule type" value="Genomic_DNA"/>
</dbReference>
<feature type="domain" description="AprE-like long alpha-helical hairpin" evidence="5">
    <location>
        <begin position="172"/>
        <end position="351"/>
    </location>
</feature>
<evidence type="ECO:0000313" key="6">
    <source>
        <dbReference type="EMBL" id="MBD0415650.1"/>
    </source>
</evidence>
<dbReference type="Pfam" id="PF02563">
    <property type="entry name" value="Poly_export"/>
    <property type="match status" value="1"/>
</dbReference>
<evidence type="ECO:0000313" key="7">
    <source>
        <dbReference type="Proteomes" id="UP000643405"/>
    </source>
</evidence>
<sequence length="439" mass="47509">MTRYRLTTTERLARLLLVGAVVAGSVCMAGPALSASDRIAPQTRLRVTVLQWMPIKGAYEQWAALGGEFTVSDAGTLVLPVVGPIDVGTFDSSGLANEIAARLQKKTGLVTRPDTTVEIVEYPPIYIVGDVTAPGEYRYRTGLTVLKAVALGGGELRGSEQRSKDEIQLVGELQGIEIDLLRTKVRLARLEAERSGAQQIDFPPSLTGTAPADKVNQITAQERIIFSSRANEIERQTKSLAELRDLLNAEIGVLEEKIKAAEVSIKTAEADLGNIKTLVEKGIALASRQSDLERSLASYRAERLDQITAIMRARQNISEATRNLEGLRDRQQTEIAAQMQAEQANLEKLNLNREVTQKLLLDLLASSRKTAANDEEAQTTYTITRPQGPAQSVFDASDSTVLLPGDVVKVVSSLPPEALMSSGAAKPEQRPASANTVTQ</sequence>
<evidence type="ECO:0000256" key="1">
    <source>
        <dbReference type="ARBA" id="ARBA00022729"/>
    </source>
</evidence>
<dbReference type="PANTHER" id="PTHR33619">
    <property type="entry name" value="POLYSACCHARIDE EXPORT PROTEIN GFCE-RELATED"/>
    <property type="match status" value="1"/>
</dbReference>
<evidence type="ECO:0000259" key="4">
    <source>
        <dbReference type="Pfam" id="PF02563"/>
    </source>
</evidence>
<feature type="region of interest" description="Disordered" evidence="3">
    <location>
        <begin position="419"/>
        <end position="439"/>
    </location>
</feature>
<dbReference type="InterPro" id="IPR058781">
    <property type="entry name" value="HH_AprE-like"/>
</dbReference>
<name>A0A8J6PPU8_9HYPH</name>
<dbReference type="Pfam" id="PF25994">
    <property type="entry name" value="HH_AprE"/>
    <property type="match status" value="1"/>
</dbReference>
<dbReference type="AlphaFoldDB" id="A0A8J6PPU8"/>
<dbReference type="InterPro" id="IPR003715">
    <property type="entry name" value="Poly_export_N"/>
</dbReference>